<feature type="compositionally biased region" description="Low complexity" evidence="1">
    <location>
        <begin position="53"/>
        <end position="75"/>
    </location>
</feature>
<dbReference type="PANTHER" id="PTHR35829:SF3">
    <property type="entry name" value="OS05G0470900 PROTEIN"/>
    <property type="match status" value="1"/>
</dbReference>
<gene>
    <name evidence="2" type="ORF">HU200_024229</name>
</gene>
<proteinExistence type="predicted"/>
<feature type="compositionally biased region" description="Pro residues" evidence="1">
    <location>
        <begin position="24"/>
        <end position="34"/>
    </location>
</feature>
<accession>A0A835C466</accession>
<dbReference type="AlphaFoldDB" id="A0A835C466"/>
<feature type="region of interest" description="Disordered" evidence="1">
    <location>
        <begin position="280"/>
        <end position="333"/>
    </location>
</feature>
<evidence type="ECO:0000256" key="1">
    <source>
        <dbReference type="SAM" id="MobiDB-lite"/>
    </source>
</evidence>
<sequence>MKWSEVHSCKSGSLHQKRAASCEPMPPFRQPPLRPINAFTRSVELPRHPARTSQRPSTTPKPPSSLCSSLQQCQRPRAHRLQPPGHEEPAFYTPPALRAVAGGGMDAVLSGGSDHRRRRKGSSISGHAVVAQLLESPLPTPRRSFCGRAAADASPLRGGHVPFKWESSPGVPKGASGEGNERVAPPLLLPKPPPGRCGGAARRAYHHHHSNTTTDSTSSGDHGDGDTFSDALDRTSSSDRLAALSARLSAIDGAFGSRSRRSPSFIMDRFLQAANAIATTSADKHLRRSSPPPRRSKSSSKHAMEEVAHIRRRALAGKQPDRLSSPPPRRGVEAAAQLPACGDDEDMEVEQMTPRACGLIFFVPWSVKPVLLGFQRNPARSRTPRRADDIAASVITASSSSPPRRSITLGDALEKERRLGPHWHDEKSGGSGKEEWSNPGWGAAFLGTSKRYCADARKALLSRLTRSGTEGGDSPRIGREQRSGKPIASMLRSTSVRMPPLSPPSESWLSNARRSNAGNNKR</sequence>
<dbReference type="OrthoDB" id="689366at2759"/>
<feature type="compositionally biased region" description="Polar residues" evidence="1">
    <location>
        <begin position="512"/>
        <end position="522"/>
    </location>
</feature>
<feature type="region of interest" description="Disordered" evidence="1">
    <location>
        <begin position="1"/>
        <end position="231"/>
    </location>
</feature>
<dbReference type="Proteomes" id="UP000636709">
    <property type="component" value="Unassembled WGS sequence"/>
</dbReference>
<protein>
    <submittedName>
        <fullName evidence="2">Uncharacterized protein</fullName>
    </submittedName>
</protein>
<keyword evidence="3" id="KW-1185">Reference proteome</keyword>
<feature type="compositionally biased region" description="Low complexity" evidence="1">
    <location>
        <begin position="211"/>
        <end position="220"/>
    </location>
</feature>
<dbReference type="EMBL" id="JACEFO010001700">
    <property type="protein sequence ID" value="KAF8719504.1"/>
    <property type="molecule type" value="Genomic_DNA"/>
</dbReference>
<name>A0A835C466_9POAL</name>
<feature type="region of interest" description="Disordered" evidence="1">
    <location>
        <begin position="417"/>
        <end position="439"/>
    </location>
</feature>
<feature type="compositionally biased region" description="Basic and acidic residues" evidence="1">
    <location>
        <begin position="417"/>
        <end position="436"/>
    </location>
</feature>
<dbReference type="InterPro" id="IPR007789">
    <property type="entry name" value="DUF688"/>
</dbReference>
<dbReference type="Pfam" id="PF05097">
    <property type="entry name" value="DUF688"/>
    <property type="match status" value="1"/>
</dbReference>
<reference evidence="2" key="1">
    <citation type="submission" date="2020-07" db="EMBL/GenBank/DDBJ databases">
        <title>Genome sequence and genetic diversity analysis of an under-domesticated orphan crop, white fonio (Digitaria exilis).</title>
        <authorList>
            <person name="Bennetzen J.L."/>
            <person name="Chen S."/>
            <person name="Ma X."/>
            <person name="Wang X."/>
            <person name="Yssel A.E.J."/>
            <person name="Chaluvadi S.R."/>
            <person name="Johnson M."/>
            <person name="Gangashetty P."/>
            <person name="Hamidou F."/>
            <person name="Sanogo M.D."/>
            <person name="Zwaenepoel A."/>
            <person name="Wallace J."/>
            <person name="Van De Peer Y."/>
            <person name="Van Deynze A."/>
        </authorList>
    </citation>
    <scope>NUCLEOTIDE SEQUENCE</scope>
    <source>
        <tissue evidence="2">Leaves</tissue>
    </source>
</reference>
<dbReference type="PANTHER" id="PTHR35829">
    <property type="entry name" value="OS05G0470900 PROTEIN"/>
    <property type="match status" value="1"/>
</dbReference>
<feature type="compositionally biased region" description="Basic and acidic residues" evidence="1">
    <location>
        <begin position="221"/>
        <end position="231"/>
    </location>
</feature>
<evidence type="ECO:0000313" key="2">
    <source>
        <dbReference type="EMBL" id="KAF8719504.1"/>
    </source>
</evidence>
<organism evidence="2 3">
    <name type="scientific">Digitaria exilis</name>
    <dbReference type="NCBI Taxonomy" id="1010633"/>
    <lineage>
        <taxon>Eukaryota</taxon>
        <taxon>Viridiplantae</taxon>
        <taxon>Streptophyta</taxon>
        <taxon>Embryophyta</taxon>
        <taxon>Tracheophyta</taxon>
        <taxon>Spermatophyta</taxon>
        <taxon>Magnoliopsida</taxon>
        <taxon>Liliopsida</taxon>
        <taxon>Poales</taxon>
        <taxon>Poaceae</taxon>
        <taxon>PACMAD clade</taxon>
        <taxon>Panicoideae</taxon>
        <taxon>Panicodae</taxon>
        <taxon>Paniceae</taxon>
        <taxon>Anthephorinae</taxon>
        <taxon>Digitaria</taxon>
    </lineage>
</organism>
<comment type="caution">
    <text evidence="2">The sequence shown here is derived from an EMBL/GenBank/DDBJ whole genome shotgun (WGS) entry which is preliminary data.</text>
</comment>
<feature type="region of interest" description="Disordered" evidence="1">
    <location>
        <begin position="464"/>
        <end position="522"/>
    </location>
</feature>
<evidence type="ECO:0000313" key="3">
    <source>
        <dbReference type="Proteomes" id="UP000636709"/>
    </source>
</evidence>